<dbReference type="GO" id="GO:0003724">
    <property type="term" value="F:RNA helicase activity"/>
    <property type="evidence" value="ECO:0007669"/>
    <property type="project" value="UniProtKB-EC"/>
</dbReference>
<organism evidence="13 14">
    <name type="scientific">Westerdykella ornata</name>
    <dbReference type="NCBI Taxonomy" id="318751"/>
    <lineage>
        <taxon>Eukaryota</taxon>
        <taxon>Fungi</taxon>
        <taxon>Dikarya</taxon>
        <taxon>Ascomycota</taxon>
        <taxon>Pezizomycotina</taxon>
        <taxon>Dothideomycetes</taxon>
        <taxon>Pleosporomycetidae</taxon>
        <taxon>Pleosporales</taxon>
        <taxon>Sporormiaceae</taxon>
        <taxon>Westerdykella</taxon>
    </lineage>
</organism>
<evidence type="ECO:0000256" key="3">
    <source>
        <dbReference type="ARBA" id="ARBA00022801"/>
    </source>
</evidence>
<dbReference type="InterPro" id="IPR014014">
    <property type="entry name" value="RNA_helicase_DEAD_Q_motif"/>
</dbReference>
<name>A0A6A6JBT6_WESOR</name>
<evidence type="ECO:0000256" key="1">
    <source>
        <dbReference type="ARBA" id="ARBA00012552"/>
    </source>
</evidence>
<evidence type="ECO:0000256" key="4">
    <source>
        <dbReference type="ARBA" id="ARBA00022806"/>
    </source>
</evidence>
<feature type="domain" description="Helicase ATP-binding" evidence="10">
    <location>
        <begin position="171"/>
        <end position="370"/>
    </location>
</feature>
<dbReference type="Gene3D" id="3.40.50.300">
    <property type="entry name" value="P-loop containing nucleotide triphosphate hydrolases"/>
    <property type="match status" value="2"/>
</dbReference>
<dbReference type="FunFam" id="3.40.50.300:FF:000008">
    <property type="entry name" value="ATP-dependent RNA helicase RhlB"/>
    <property type="match status" value="1"/>
</dbReference>
<dbReference type="PROSITE" id="PS51192">
    <property type="entry name" value="HELICASE_ATP_BIND_1"/>
    <property type="match status" value="1"/>
</dbReference>
<dbReference type="PROSITE" id="PS51194">
    <property type="entry name" value="HELICASE_CTER"/>
    <property type="match status" value="1"/>
</dbReference>
<evidence type="ECO:0000313" key="14">
    <source>
        <dbReference type="Proteomes" id="UP000800097"/>
    </source>
</evidence>
<accession>A0A6A6JBT6</accession>
<dbReference type="SUPFAM" id="SSF52540">
    <property type="entry name" value="P-loop containing nucleoside triphosphate hydrolases"/>
    <property type="match status" value="1"/>
</dbReference>
<dbReference type="Pfam" id="PF00271">
    <property type="entry name" value="Helicase_C"/>
    <property type="match status" value="1"/>
</dbReference>
<evidence type="ECO:0000259" key="12">
    <source>
        <dbReference type="PROSITE" id="PS51195"/>
    </source>
</evidence>
<gene>
    <name evidence="13" type="ORF">EI97DRAFT_423855</name>
</gene>
<evidence type="ECO:0000256" key="5">
    <source>
        <dbReference type="ARBA" id="ARBA00022840"/>
    </source>
</evidence>
<dbReference type="SMART" id="SM00487">
    <property type="entry name" value="DEXDc"/>
    <property type="match status" value="1"/>
</dbReference>
<dbReference type="GeneID" id="54550301"/>
<evidence type="ECO:0000256" key="8">
    <source>
        <dbReference type="RuleBase" id="RU000492"/>
    </source>
</evidence>
<dbReference type="EC" id="3.6.4.13" evidence="1"/>
<dbReference type="PROSITE" id="PS51195">
    <property type="entry name" value="Q_MOTIF"/>
    <property type="match status" value="1"/>
</dbReference>
<keyword evidence="5 8" id="KW-0067">ATP-binding</keyword>
<proteinExistence type="inferred from homology"/>
<dbReference type="PROSITE" id="PS00039">
    <property type="entry name" value="DEAD_ATP_HELICASE"/>
    <property type="match status" value="1"/>
</dbReference>
<protein>
    <recommendedName>
        <fullName evidence="1">RNA helicase</fullName>
        <ecNumber evidence="1">3.6.4.13</ecNumber>
    </recommendedName>
</protein>
<feature type="region of interest" description="Disordered" evidence="9">
    <location>
        <begin position="556"/>
        <end position="616"/>
    </location>
</feature>
<evidence type="ECO:0000259" key="11">
    <source>
        <dbReference type="PROSITE" id="PS51194"/>
    </source>
</evidence>
<dbReference type="InterPro" id="IPR014001">
    <property type="entry name" value="Helicase_ATP-bd"/>
</dbReference>
<evidence type="ECO:0000313" key="13">
    <source>
        <dbReference type="EMBL" id="KAF2273674.1"/>
    </source>
</evidence>
<dbReference type="GO" id="GO:0016787">
    <property type="term" value="F:hydrolase activity"/>
    <property type="evidence" value="ECO:0007669"/>
    <property type="project" value="UniProtKB-KW"/>
</dbReference>
<dbReference type="Proteomes" id="UP000800097">
    <property type="component" value="Unassembled WGS sequence"/>
</dbReference>
<dbReference type="AlphaFoldDB" id="A0A6A6JBT6"/>
<feature type="domain" description="Helicase C-terminal" evidence="11">
    <location>
        <begin position="382"/>
        <end position="553"/>
    </location>
</feature>
<evidence type="ECO:0000256" key="2">
    <source>
        <dbReference type="ARBA" id="ARBA00022741"/>
    </source>
</evidence>
<dbReference type="CDD" id="cd18787">
    <property type="entry name" value="SF2_C_DEAD"/>
    <property type="match status" value="1"/>
</dbReference>
<feature type="compositionally biased region" description="Gly residues" evidence="9">
    <location>
        <begin position="566"/>
        <end position="598"/>
    </location>
</feature>
<keyword evidence="2 8" id="KW-0547">Nucleotide-binding</keyword>
<evidence type="ECO:0000256" key="6">
    <source>
        <dbReference type="ARBA" id="ARBA00047984"/>
    </source>
</evidence>
<dbReference type="Pfam" id="PF00270">
    <property type="entry name" value="DEAD"/>
    <property type="match status" value="1"/>
</dbReference>
<feature type="domain" description="DEAD-box RNA helicase Q" evidence="12">
    <location>
        <begin position="140"/>
        <end position="168"/>
    </location>
</feature>
<evidence type="ECO:0000256" key="9">
    <source>
        <dbReference type="SAM" id="MobiDB-lite"/>
    </source>
</evidence>
<dbReference type="EMBL" id="ML986508">
    <property type="protein sequence ID" value="KAF2273674.1"/>
    <property type="molecule type" value="Genomic_DNA"/>
</dbReference>
<dbReference type="GO" id="GO:0005524">
    <property type="term" value="F:ATP binding"/>
    <property type="evidence" value="ECO:0007669"/>
    <property type="project" value="UniProtKB-KW"/>
</dbReference>
<keyword evidence="14" id="KW-1185">Reference proteome</keyword>
<comment type="catalytic activity">
    <reaction evidence="6">
        <text>ATP + H2O = ADP + phosphate + H(+)</text>
        <dbReference type="Rhea" id="RHEA:13065"/>
        <dbReference type="ChEBI" id="CHEBI:15377"/>
        <dbReference type="ChEBI" id="CHEBI:15378"/>
        <dbReference type="ChEBI" id="CHEBI:30616"/>
        <dbReference type="ChEBI" id="CHEBI:43474"/>
        <dbReference type="ChEBI" id="CHEBI:456216"/>
        <dbReference type="EC" id="3.6.4.13"/>
    </reaction>
</comment>
<dbReference type="InterPro" id="IPR011545">
    <property type="entry name" value="DEAD/DEAH_box_helicase_dom"/>
</dbReference>
<dbReference type="RefSeq" id="XP_033651213.1">
    <property type="nucleotide sequence ID" value="XM_033797126.1"/>
</dbReference>
<keyword evidence="3 8" id="KW-0378">Hydrolase</keyword>
<dbReference type="GO" id="GO:0003676">
    <property type="term" value="F:nucleic acid binding"/>
    <property type="evidence" value="ECO:0007669"/>
    <property type="project" value="InterPro"/>
</dbReference>
<dbReference type="OrthoDB" id="196131at2759"/>
<keyword evidence="4 8" id="KW-0347">Helicase</keyword>
<reference evidence="13" key="1">
    <citation type="journal article" date="2020" name="Stud. Mycol.">
        <title>101 Dothideomycetes genomes: a test case for predicting lifestyles and emergence of pathogens.</title>
        <authorList>
            <person name="Haridas S."/>
            <person name="Albert R."/>
            <person name="Binder M."/>
            <person name="Bloem J."/>
            <person name="Labutti K."/>
            <person name="Salamov A."/>
            <person name="Andreopoulos B."/>
            <person name="Baker S."/>
            <person name="Barry K."/>
            <person name="Bills G."/>
            <person name="Bluhm B."/>
            <person name="Cannon C."/>
            <person name="Castanera R."/>
            <person name="Culley D."/>
            <person name="Daum C."/>
            <person name="Ezra D."/>
            <person name="Gonzalez J."/>
            <person name="Henrissat B."/>
            <person name="Kuo A."/>
            <person name="Liang C."/>
            <person name="Lipzen A."/>
            <person name="Lutzoni F."/>
            <person name="Magnuson J."/>
            <person name="Mondo S."/>
            <person name="Nolan M."/>
            <person name="Ohm R."/>
            <person name="Pangilinan J."/>
            <person name="Park H.-J."/>
            <person name="Ramirez L."/>
            <person name="Alfaro M."/>
            <person name="Sun H."/>
            <person name="Tritt A."/>
            <person name="Yoshinaga Y."/>
            <person name="Zwiers L.-H."/>
            <person name="Turgeon B."/>
            <person name="Goodwin S."/>
            <person name="Spatafora J."/>
            <person name="Crous P."/>
            <person name="Grigoriev I."/>
        </authorList>
    </citation>
    <scope>NUCLEOTIDE SEQUENCE</scope>
    <source>
        <strain evidence="13">CBS 379.55</strain>
    </source>
</reference>
<feature type="short sequence motif" description="Q motif" evidence="7">
    <location>
        <begin position="140"/>
        <end position="168"/>
    </location>
</feature>
<dbReference type="InterPro" id="IPR027417">
    <property type="entry name" value="P-loop_NTPase"/>
</dbReference>
<dbReference type="InterPro" id="IPR000629">
    <property type="entry name" value="RNA-helicase_DEAD-box_CS"/>
</dbReference>
<sequence length="616" mass="67039">MSDYGIAVSNGGDHAKSNGHSNGTGNGDANGNANGAPSTKDQELAANLAAIREKGWNNPIPFQYELVGTGAAPADGEGHKWAGESGIYVFDDDVGEVGPRDERLEQELYHGEQIMRAGNHIQALSFEVKIMGKDPVAPIRSFEHAGLHPAMLENVTLCGYHIPTPIQSYTIPAVLTGHDVVGIAQTGIQGSGKTAAYLIPILSRLMGKARILAAPRPNPARYNPMTDRVRAEPLVLIVCPTRELACQIFDEARRLCYRTMLRPCVVYGGAPSKLQREQLEMGCDVLVATPGRLMDFMSNLNLLSLHRLKYTVIDEADELLSQGWEEIMDKLFAGSAVSEDADHTYLMFSATFPKAARKLARDYMEDDHVRIKVGRVGSTHQNIKQSVVYVEESAKNQALFDLIMSGPAQRTLVFVNSKAKCDMVDDFLYNKGMPSTSIHSDRTQREREDALRSFKAAKTPIMVATGVTARGLDVANVKHVINYDLPSTQHDGITEYVHRIGRTARIGNEGVATSFYNDRNEDLAPHLVKILIEAKQEIPDFLEQFKPENPEELFQHEDTDDESDDGLGGGDAFGGGLGDGFGAEGFGTGGTEDAGAGGFQADEGFNADVEDKVASW</sequence>
<dbReference type="SMART" id="SM00490">
    <property type="entry name" value="HELICc"/>
    <property type="match status" value="1"/>
</dbReference>
<dbReference type="PANTHER" id="PTHR47958">
    <property type="entry name" value="ATP-DEPENDENT RNA HELICASE DBP3"/>
    <property type="match status" value="1"/>
</dbReference>
<feature type="region of interest" description="Disordered" evidence="9">
    <location>
        <begin position="1"/>
        <end position="40"/>
    </location>
</feature>
<dbReference type="InterPro" id="IPR001650">
    <property type="entry name" value="Helicase_C-like"/>
</dbReference>
<evidence type="ECO:0000256" key="7">
    <source>
        <dbReference type="PROSITE-ProRule" id="PRU00552"/>
    </source>
</evidence>
<evidence type="ECO:0000259" key="10">
    <source>
        <dbReference type="PROSITE" id="PS51192"/>
    </source>
</evidence>
<comment type="similarity">
    <text evidence="8">Belongs to the DEAD box helicase family.</text>
</comment>